<evidence type="ECO:0000313" key="1">
    <source>
        <dbReference type="EMBL" id="JAI07913.1"/>
    </source>
</evidence>
<sequence length="47" mass="5596">MELLILFRVQSRQGNITFFIAEHCCSLLHFYCCSLSVVCWRFILILQ</sequence>
<reference evidence="1" key="2">
    <citation type="journal article" date="2015" name="Fish Shellfish Immunol.">
        <title>Early steps in the European eel (Anguilla anguilla)-Vibrio vulnificus interaction in the gills: Role of the RtxA13 toxin.</title>
        <authorList>
            <person name="Callol A."/>
            <person name="Pajuelo D."/>
            <person name="Ebbesson L."/>
            <person name="Teles M."/>
            <person name="MacKenzie S."/>
            <person name="Amaro C."/>
        </authorList>
    </citation>
    <scope>NUCLEOTIDE SEQUENCE</scope>
</reference>
<protein>
    <submittedName>
        <fullName evidence="1">Uncharacterized protein</fullName>
    </submittedName>
</protein>
<proteinExistence type="predicted"/>
<accession>A0A0E9XYV8</accession>
<name>A0A0E9XYV8_ANGAN</name>
<dbReference type="EMBL" id="GBXM01000665">
    <property type="protein sequence ID" value="JAI07913.1"/>
    <property type="molecule type" value="Transcribed_RNA"/>
</dbReference>
<reference evidence="1" key="1">
    <citation type="submission" date="2014-11" db="EMBL/GenBank/DDBJ databases">
        <authorList>
            <person name="Amaro Gonzalez C."/>
        </authorList>
    </citation>
    <scope>NUCLEOTIDE SEQUENCE</scope>
</reference>
<dbReference type="AlphaFoldDB" id="A0A0E9XYV8"/>
<organism evidence="1">
    <name type="scientific">Anguilla anguilla</name>
    <name type="common">European freshwater eel</name>
    <name type="synonym">Muraena anguilla</name>
    <dbReference type="NCBI Taxonomy" id="7936"/>
    <lineage>
        <taxon>Eukaryota</taxon>
        <taxon>Metazoa</taxon>
        <taxon>Chordata</taxon>
        <taxon>Craniata</taxon>
        <taxon>Vertebrata</taxon>
        <taxon>Euteleostomi</taxon>
        <taxon>Actinopterygii</taxon>
        <taxon>Neopterygii</taxon>
        <taxon>Teleostei</taxon>
        <taxon>Anguilliformes</taxon>
        <taxon>Anguillidae</taxon>
        <taxon>Anguilla</taxon>
    </lineage>
</organism>